<evidence type="ECO:0000313" key="4">
    <source>
        <dbReference type="Proteomes" id="UP000602198"/>
    </source>
</evidence>
<feature type="region of interest" description="Disordered" evidence="1">
    <location>
        <begin position="61"/>
        <end position="90"/>
    </location>
</feature>
<proteinExistence type="predicted"/>
<keyword evidence="2" id="KW-0812">Transmembrane</keyword>
<organism evidence="3 4">
    <name type="scientific">Nocardia acididurans</name>
    <dbReference type="NCBI Taxonomy" id="2802282"/>
    <lineage>
        <taxon>Bacteria</taxon>
        <taxon>Bacillati</taxon>
        <taxon>Actinomycetota</taxon>
        <taxon>Actinomycetes</taxon>
        <taxon>Mycobacteriales</taxon>
        <taxon>Nocardiaceae</taxon>
        <taxon>Nocardia</taxon>
    </lineage>
</organism>
<feature type="compositionally biased region" description="Low complexity" evidence="1">
    <location>
        <begin position="69"/>
        <end position="82"/>
    </location>
</feature>
<feature type="region of interest" description="Disordered" evidence="1">
    <location>
        <begin position="1"/>
        <end position="22"/>
    </location>
</feature>
<keyword evidence="2" id="KW-0472">Membrane</keyword>
<comment type="caution">
    <text evidence="3">The sequence shown here is derived from an EMBL/GenBank/DDBJ whole genome shotgun (WGS) entry which is preliminary data.</text>
</comment>
<protein>
    <submittedName>
        <fullName evidence="3">Uncharacterized protein</fullName>
    </submittedName>
</protein>
<reference evidence="3 4" key="1">
    <citation type="submission" date="2021-01" db="EMBL/GenBank/DDBJ databases">
        <title>WGS of actinomycetes isolated from Thailand.</title>
        <authorList>
            <person name="Thawai C."/>
        </authorList>
    </citation>
    <scope>NUCLEOTIDE SEQUENCE [LARGE SCALE GENOMIC DNA]</scope>
    <source>
        <strain evidence="3 4">LPG 2</strain>
    </source>
</reference>
<name>A0ABS1M005_9NOCA</name>
<dbReference type="EMBL" id="JAERRJ010000002">
    <property type="protein sequence ID" value="MBL1073993.1"/>
    <property type="molecule type" value="Genomic_DNA"/>
</dbReference>
<gene>
    <name evidence="3" type="ORF">JK358_06260</name>
</gene>
<evidence type="ECO:0000256" key="1">
    <source>
        <dbReference type="SAM" id="MobiDB-lite"/>
    </source>
</evidence>
<keyword evidence="4" id="KW-1185">Reference proteome</keyword>
<dbReference type="Proteomes" id="UP000602198">
    <property type="component" value="Unassembled WGS sequence"/>
</dbReference>
<evidence type="ECO:0000256" key="2">
    <source>
        <dbReference type="SAM" id="Phobius"/>
    </source>
</evidence>
<feature type="transmembrane region" description="Helical" evidence="2">
    <location>
        <begin position="34"/>
        <end position="57"/>
    </location>
</feature>
<sequence length="90" mass="9196">MSDPYGPSFPPPQFMAPKDQESAPATNLLSRLPAVPAVSIPVLAILATIGMLAVVMFQAEHPSAQSVDSTPTPATSAAATPHPTVPHPAS</sequence>
<evidence type="ECO:0000313" key="3">
    <source>
        <dbReference type="EMBL" id="MBL1073993.1"/>
    </source>
</evidence>
<dbReference type="RefSeq" id="WP_201944698.1">
    <property type="nucleotide sequence ID" value="NZ_JAERRJ010000002.1"/>
</dbReference>
<keyword evidence="2" id="KW-1133">Transmembrane helix</keyword>
<accession>A0ABS1M005</accession>